<dbReference type="Proteomes" id="UP000320762">
    <property type="component" value="Unassembled WGS sequence"/>
</dbReference>
<organism evidence="2 3">
    <name type="scientific">Schizophyllum amplum</name>
    <dbReference type="NCBI Taxonomy" id="97359"/>
    <lineage>
        <taxon>Eukaryota</taxon>
        <taxon>Fungi</taxon>
        <taxon>Dikarya</taxon>
        <taxon>Basidiomycota</taxon>
        <taxon>Agaricomycotina</taxon>
        <taxon>Agaricomycetes</taxon>
        <taxon>Agaricomycetidae</taxon>
        <taxon>Agaricales</taxon>
        <taxon>Schizophyllaceae</taxon>
        <taxon>Schizophyllum</taxon>
    </lineage>
</organism>
<feature type="region of interest" description="Disordered" evidence="1">
    <location>
        <begin position="168"/>
        <end position="193"/>
    </location>
</feature>
<sequence>MPALHQLQKDQKSDRDRQQHLEDLVQQILDNFQTSLDDIKKHLTRMDAAIANQGTNLDSKLEKMFLSFVQDVSEATETRTQQLLSNSSRDVIGELRTSRGDHQEAHANLERSVIGVQTTIMKRLNPLAEYVVWSSDARARAATMHEEANSALADISARLGALERLVSESSNTAGSAPTPAPSPLGQQMRPSPSLLDEIPSLASARQYELPFDPCTAPSLDVAPSEFAESVAGVAQDVQPNDTSSAPDAWYGAYLLFDQISNHNIHIDYYNLIAVAKWSAYRVATSHFGQGNSPKSSAFSAS</sequence>
<evidence type="ECO:0000313" key="2">
    <source>
        <dbReference type="EMBL" id="TRM55634.1"/>
    </source>
</evidence>
<dbReference type="EMBL" id="VDMD01000106">
    <property type="protein sequence ID" value="TRM55634.1"/>
    <property type="molecule type" value="Genomic_DNA"/>
</dbReference>
<accession>A0A550BSW4</accession>
<gene>
    <name evidence="2" type="ORF">BD626DRAFT_576925</name>
</gene>
<name>A0A550BSW4_9AGAR</name>
<keyword evidence="3" id="KW-1185">Reference proteome</keyword>
<evidence type="ECO:0000256" key="1">
    <source>
        <dbReference type="SAM" id="MobiDB-lite"/>
    </source>
</evidence>
<proteinExistence type="predicted"/>
<reference evidence="2 3" key="1">
    <citation type="journal article" date="2019" name="New Phytol.">
        <title>Comparative genomics reveals unique wood-decay strategies and fruiting body development in the Schizophyllaceae.</title>
        <authorList>
            <person name="Almasi E."/>
            <person name="Sahu N."/>
            <person name="Krizsan K."/>
            <person name="Balint B."/>
            <person name="Kovacs G.M."/>
            <person name="Kiss B."/>
            <person name="Cseklye J."/>
            <person name="Drula E."/>
            <person name="Henrissat B."/>
            <person name="Nagy I."/>
            <person name="Chovatia M."/>
            <person name="Adam C."/>
            <person name="LaButti K."/>
            <person name="Lipzen A."/>
            <person name="Riley R."/>
            <person name="Grigoriev I.V."/>
            <person name="Nagy L.G."/>
        </authorList>
    </citation>
    <scope>NUCLEOTIDE SEQUENCE [LARGE SCALE GENOMIC DNA]</scope>
    <source>
        <strain evidence="2 3">NL-1724</strain>
    </source>
</reference>
<evidence type="ECO:0000313" key="3">
    <source>
        <dbReference type="Proteomes" id="UP000320762"/>
    </source>
</evidence>
<protein>
    <submittedName>
        <fullName evidence="2">Uncharacterized protein</fullName>
    </submittedName>
</protein>
<dbReference type="AlphaFoldDB" id="A0A550BSW4"/>
<comment type="caution">
    <text evidence="2">The sequence shown here is derived from an EMBL/GenBank/DDBJ whole genome shotgun (WGS) entry which is preliminary data.</text>
</comment>